<dbReference type="CDD" id="cd00038">
    <property type="entry name" value="CAP_ED"/>
    <property type="match status" value="1"/>
</dbReference>
<dbReference type="InterPro" id="IPR005467">
    <property type="entry name" value="His_kinase_dom"/>
</dbReference>
<dbReference type="EC" id="2.7.13.3" evidence="2"/>
<dbReference type="PANTHER" id="PTHR43065:SF48">
    <property type="entry name" value="HISTIDINE KINASE"/>
    <property type="match status" value="1"/>
</dbReference>
<keyword evidence="8" id="KW-1185">Reference proteome</keyword>
<evidence type="ECO:0000313" key="7">
    <source>
        <dbReference type="EMBL" id="WBP85131.1"/>
    </source>
</evidence>
<evidence type="ECO:0000313" key="8">
    <source>
        <dbReference type="Proteomes" id="UP001212821"/>
    </source>
</evidence>
<dbReference type="SMART" id="SM00100">
    <property type="entry name" value="cNMP"/>
    <property type="match status" value="1"/>
</dbReference>
<dbReference type="InterPro" id="IPR036890">
    <property type="entry name" value="HATPase_C_sf"/>
</dbReference>
<keyword evidence="4" id="KW-0902">Two-component regulatory system</keyword>
<dbReference type="SUPFAM" id="SSF51206">
    <property type="entry name" value="cAMP-binding domain-like"/>
    <property type="match status" value="1"/>
</dbReference>
<evidence type="ECO:0000256" key="3">
    <source>
        <dbReference type="ARBA" id="ARBA00022777"/>
    </source>
</evidence>
<proteinExistence type="predicted"/>
<evidence type="ECO:0000256" key="2">
    <source>
        <dbReference type="ARBA" id="ARBA00012438"/>
    </source>
</evidence>
<dbReference type="Pfam" id="PF02518">
    <property type="entry name" value="HATPase_c"/>
    <property type="match status" value="1"/>
</dbReference>
<dbReference type="InterPro" id="IPR003594">
    <property type="entry name" value="HATPase_dom"/>
</dbReference>
<dbReference type="Gene3D" id="2.60.120.10">
    <property type="entry name" value="Jelly Rolls"/>
    <property type="match status" value="1"/>
</dbReference>
<evidence type="ECO:0000256" key="1">
    <source>
        <dbReference type="ARBA" id="ARBA00000085"/>
    </source>
</evidence>
<feature type="domain" description="Histidine kinase" evidence="6">
    <location>
        <begin position="314"/>
        <end position="479"/>
    </location>
</feature>
<dbReference type="GO" id="GO:0005524">
    <property type="term" value="F:ATP binding"/>
    <property type="evidence" value="ECO:0007669"/>
    <property type="project" value="UniProtKB-KW"/>
</dbReference>
<dbReference type="PRINTS" id="PR00344">
    <property type="entry name" value="BCTRLSENSOR"/>
</dbReference>
<sequence>MTAPAPVRGERLRGIELFTDLTDAQLEWLTAVTEERVLADGDTLFHDGDEATHFYVLLDDELLVTKTVDGREELLTRHRARADAGWEHDGKPPAAHRFTGELALLTDGAYVATAVAAGRTTVAAYPKQVFLDMLVRCPGVARVLLPVLAWRIASSEAQARGRATVTAMGTLAAGLAHELNNPAAAVARAARQLGPATDRLAAAARRWGAAAVTREAEALDRLAVEIGRTPPIAETDPVASADLEDEVLAWAERQGVAQPVGLACAMAERGLGTGWLSVRLRGLCPGVLPGALEYLSALLDVRTLTGELRTAGPRISALVAAARDYANLGRAPQGRFSVVDGIEATLAMLRPKLAGVRVVREYAPDLPEASGHPTELNQVWTNLIDNAVDAMAGAGTLTVRTGRQGTCLTVEIGDTGCGIPADALTRIFEPFYTTKDVGKGMGLGLHLAYRIVTQRHHGSLTARSAPGDTWFTVRIPAPTRKDLE</sequence>
<dbReference type="InterPro" id="IPR018490">
    <property type="entry name" value="cNMP-bd_dom_sf"/>
</dbReference>
<name>A0ABY7PYV5_9ACTN</name>
<reference evidence="8" key="1">
    <citation type="submission" date="2022-12" db="EMBL/GenBank/DDBJ databases">
        <authorList>
            <person name="Mo P."/>
        </authorList>
    </citation>
    <scope>NUCLEOTIDE SEQUENCE [LARGE SCALE GENOMIC DNA]</scope>
    <source>
        <strain evidence="8">HUAS 3-15</strain>
    </source>
</reference>
<keyword evidence="3" id="KW-0808">Transferase</keyword>
<dbReference type="InterPro" id="IPR004358">
    <property type="entry name" value="Sig_transdc_His_kin-like_C"/>
</dbReference>
<dbReference type="Gene3D" id="3.30.565.10">
    <property type="entry name" value="Histidine kinase-like ATPase, C-terminal domain"/>
    <property type="match status" value="1"/>
</dbReference>
<dbReference type="EMBL" id="CP115450">
    <property type="protein sequence ID" value="WBP85131.1"/>
    <property type="molecule type" value="Genomic_DNA"/>
</dbReference>
<protein>
    <recommendedName>
        <fullName evidence="2">histidine kinase</fullName>
        <ecNumber evidence="2">2.7.13.3</ecNumber>
    </recommendedName>
</protein>
<evidence type="ECO:0000259" key="6">
    <source>
        <dbReference type="PROSITE" id="PS50109"/>
    </source>
</evidence>
<dbReference type="RefSeq" id="WP_270140871.1">
    <property type="nucleotide sequence ID" value="NZ_CP115450.1"/>
</dbReference>
<dbReference type="SUPFAM" id="SSF55874">
    <property type="entry name" value="ATPase domain of HSP90 chaperone/DNA topoisomerase II/histidine kinase"/>
    <property type="match status" value="1"/>
</dbReference>
<keyword evidence="7" id="KW-0067">ATP-binding</keyword>
<evidence type="ECO:0000256" key="4">
    <source>
        <dbReference type="ARBA" id="ARBA00023012"/>
    </source>
</evidence>
<dbReference type="SMART" id="SM00387">
    <property type="entry name" value="HATPase_c"/>
    <property type="match status" value="1"/>
</dbReference>
<dbReference type="Pfam" id="PF00027">
    <property type="entry name" value="cNMP_binding"/>
    <property type="match status" value="1"/>
</dbReference>
<dbReference type="InterPro" id="IPR014710">
    <property type="entry name" value="RmlC-like_jellyroll"/>
</dbReference>
<dbReference type="PANTHER" id="PTHR43065">
    <property type="entry name" value="SENSOR HISTIDINE KINASE"/>
    <property type="match status" value="1"/>
</dbReference>
<feature type="domain" description="Cyclic nucleotide-binding" evidence="5">
    <location>
        <begin position="17"/>
        <end position="151"/>
    </location>
</feature>
<organism evidence="7 8">
    <name type="scientific">Kitasatospora cathayae</name>
    <dbReference type="NCBI Taxonomy" id="3004092"/>
    <lineage>
        <taxon>Bacteria</taxon>
        <taxon>Bacillati</taxon>
        <taxon>Actinomycetota</taxon>
        <taxon>Actinomycetes</taxon>
        <taxon>Kitasatosporales</taxon>
        <taxon>Streptomycetaceae</taxon>
        <taxon>Kitasatospora</taxon>
    </lineage>
</organism>
<dbReference type="PROSITE" id="PS50042">
    <property type="entry name" value="CNMP_BINDING_3"/>
    <property type="match status" value="1"/>
</dbReference>
<gene>
    <name evidence="7" type="ORF">O1G21_04200</name>
</gene>
<evidence type="ECO:0000259" key="5">
    <source>
        <dbReference type="PROSITE" id="PS50042"/>
    </source>
</evidence>
<comment type="catalytic activity">
    <reaction evidence="1">
        <text>ATP + protein L-histidine = ADP + protein N-phospho-L-histidine.</text>
        <dbReference type="EC" id="2.7.13.3"/>
    </reaction>
</comment>
<keyword evidence="7" id="KW-0547">Nucleotide-binding</keyword>
<dbReference type="Gene3D" id="1.10.287.130">
    <property type="match status" value="1"/>
</dbReference>
<dbReference type="Proteomes" id="UP001212821">
    <property type="component" value="Chromosome"/>
</dbReference>
<dbReference type="PROSITE" id="PS50109">
    <property type="entry name" value="HIS_KIN"/>
    <property type="match status" value="1"/>
</dbReference>
<accession>A0ABY7PYV5</accession>
<dbReference type="InterPro" id="IPR000595">
    <property type="entry name" value="cNMP-bd_dom"/>
</dbReference>
<keyword evidence="3" id="KW-0418">Kinase</keyword>